<dbReference type="AlphaFoldDB" id="A0A2T7BBA9"/>
<protein>
    <submittedName>
        <fullName evidence="1">Uncharacterized protein</fullName>
    </submittedName>
</protein>
<evidence type="ECO:0000313" key="2">
    <source>
        <dbReference type="Proteomes" id="UP000244450"/>
    </source>
</evidence>
<comment type="caution">
    <text evidence="1">The sequence shown here is derived from an EMBL/GenBank/DDBJ whole genome shotgun (WGS) entry which is preliminary data.</text>
</comment>
<dbReference type="Proteomes" id="UP000244450">
    <property type="component" value="Unassembled WGS sequence"/>
</dbReference>
<evidence type="ECO:0000313" key="1">
    <source>
        <dbReference type="EMBL" id="PUZ21663.1"/>
    </source>
</evidence>
<reference evidence="1 2" key="1">
    <citation type="submission" date="2018-04" db="EMBL/GenBank/DDBJ databases">
        <title>Chitinophaga fuyangensis sp. nov., isolated from soil in a chemical factory.</title>
        <authorList>
            <person name="Chen K."/>
        </authorList>
    </citation>
    <scope>NUCLEOTIDE SEQUENCE [LARGE SCALE GENOMIC DNA]</scope>
    <source>
        <strain evidence="1 2">LY-1</strain>
    </source>
</reference>
<dbReference type="EMBL" id="QCYK01000004">
    <property type="protein sequence ID" value="PUZ21663.1"/>
    <property type="molecule type" value="Genomic_DNA"/>
</dbReference>
<sequence>MVKIRKTAGAAKAGLKPALALGYNPFPIHMKNINFFLCRTSHFTYFCGLRPSRSAGVAGVKKGKNL</sequence>
<keyword evidence="2" id="KW-1185">Reference proteome</keyword>
<proteinExistence type="predicted"/>
<accession>A0A2T7BBA9</accession>
<organism evidence="1 2">
    <name type="scientific">Chitinophaga parva</name>
    <dbReference type="NCBI Taxonomy" id="2169414"/>
    <lineage>
        <taxon>Bacteria</taxon>
        <taxon>Pseudomonadati</taxon>
        <taxon>Bacteroidota</taxon>
        <taxon>Chitinophagia</taxon>
        <taxon>Chitinophagales</taxon>
        <taxon>Chitinophagaceae</taxon>
        <taxon>Chitinophaga</taxon>
    </lineage>
</organism>
<gene>
    <name evidence="1" type="ORF">DCC81_24035</name>
</gene>
<name>A0A2T7BBA9_9BACT</name>